<organism evidence="1">
    <name type="scientific">Micrurus spixii</name>
    <name type="common">Amazon coral snake</name>
    <dbReference type="NCBI Taxonomy" id="129469"/>
    <lineage>
        <taxon>Eukaryota</taxon>
        <taxon>Metazoa</taxon>
        <taxon>Chordata</taxon>
        <taxon>Craniata</taxon>
        <taxon>Vertebrata</taxon>
        <taxon>Euteleostomi</taxon>
        <taxon>Lepidosauria</taxon>
        <taxon>Squamata</taxon>
        <taxon>Bifurcata</taxon>
        <taxon>Unidentata</taxon>
        <taxon>Episquamata</taxon>
        <taxon>Toxicofera</taxon>
        <taxon>Serpentes</taxon>
        <taxon>Colubroidea</taxon>
        <taxon>Elapidae</taxon>
        <taxon>Elapinae</taxon>
        <taxon>Micrurus</taxon>
    </lineage>
</organism>
<dbReference type="AlphaFoldDB" id="A0A2D4LDW7"/>
<accession>A0A2D4LDW7</accession>
<sequence length="120" mass="13481">MLISRGSLTPPSLLSLQNQRLSEIGKRDVYNRKGESKRLPGSVGNIWRLAAITSRQEDFHSIARTTSYDELHILVGILPGAWRFAKNSVATRRGTITLKQYLIPVSARTFGKKQRLHAPL</sequence>
<evidence type="ECO:0000313" key="1">
    <source>
        <dbReference type="EMBL" id="LAB19106.1"/>
    </source>
</evidence>
<protein>
    <submittedName>
        <fullName evidence="1">Uncharacterized protein</fullName>
    </submittedName>
</protein>
<proteinExistence type="predicted"/>
<dbReference type="EMBL" id="IACM01008275">
    <property type="protein sequence ID" value="LAB19106.1"/>
    <property type="molecule type" value="Transcribed_RNA"/>
</dbReference>
<reference evidence="1" key="2">
    <citation type="submission" date="2017-11" db="EMBL/GenBank/DDBJ databases">
        <title>Coralsnake Venomics: Analyses of Venom Gland Transcriptomes and Proteomes of Six Brazilian Taxa.</title>
        <authorList>
            <person name="Aird S.D."/>
            <person name="Jorge da Silva N."/>
            <person name="Qiu L."/>
            <person name="Villar-Briones A."/>
            <person name="Aparecida-Saddi V."/>
            <person name="Campos-Telles M.P."/>
            <person name="Grau M."/>
            <person name="Mikheyev A.S."/>
        </authorList>
    </citation>
    <scope>NUCLEOTIDE SEQUENCE</scope>
    <source>
        <tissue evidence="1">Venom_gland</tissue>
    </source>
</reference>
<reference evidence="1" key="1">
    <citation type="submission" date="2017-07" db="EMBL/GenBank/DDBJ databases">
        <authorList>
            <person name="Mikheyev A."/>
            <person name="Grau M."/>
        </authorList>
    </citation>
    <scope>NUCLEOTIDE SEQUENCE</scope>
    <source>
        <tissue evidence="1">Venom_gland</tissue>
    </source>
</reference>
<name>A0A2D4LDW7_9SAUR</name>